<dbReference type="AlphaFoldDB" id="A0A0A9CAA1"/>
<proteinExistence type="predicted"/>
<protein>
    <submittedName>
        <fullName evidence="1">Uncharacterized protein</fullName>
    </submittedName>
</protein>
<accession>A0A0A9CAA1</accession>
<organism evidence="1">
    <name type="scientific">Arundo donax</name>
    <name type="common">Giant reed</name>
    <name type="synonym">Donax arundinaceus</name>
    <dbReference type="NCBI Taxonomy" id="35708"/>
    <lineage>
        <taxon>Eukaryota</taxon>
        <taxon>Viridiplantae</taxon>
        <taxon>Streptophyta</taxon>
        <taxon>Embryophyta</taxon>
        <taxon>Tracheophyta</taxon>
        <taxon>Spermatophyta</taxon>
        <taxon>Magnoliopsida</taxon>
        <taxon>Liliopsida</taxon>
        <taxon>Poales</taxon>
        <taxon>Poaceae</taxon>
        <taxon>PACMAD clade</taxon>
        <taxon>Arundinoideae</taxon>
        <taxon>Arundineae</taxon>
        <taxon>Arundo</taxon>
    </lineage>
</organism>
<evidence type="ECO:0000313" key="1">
    <source>
        <dbReference type="EMBL" id="JAD72491.1"/>
    </source>
</evidence>
<name>A0A0A9CAA1_ARUDO</name>
<sequence>MPPLSWQTTIHLSQQCACKIQQWIQKWRRRKLYLNMPPVVLVNMLMNKECRL</sequence>
<reference evidence="1" key="2">
    <citation type="journal article" date="2015" name="Data Brief">
        <title>Shoot transcriptome of the giant reed, Arundo donax.</title>
        <authorList>
            <person name="Barrero R.A."/>
            <person name="Guerrero F.D."/>
            <person name="Moolhuijzen P."/>
            <person name="Goolsby J.A."/>
            <person name="Tidwell J."/>
            <person name="Bellgard S.E."/>
            <person name="Bellgard M.I."/>
        </authorList>
    </citation>
    <scope>NUCLEOTIDE SEQUENCE</scope>
    <source>
        <tissue evidence="1">Shoot tissue taken approximately 20 cm above the soil surface</tissue>
    </source>
</reference>
<reference evidence="1" key="1">
    <citation type="submission" date="2014-09" db="EMBL/GenBank/DDBJ databases">
        <authorList>
            <person name="Magalhaes I.L.F."/>
            <person name="Oliveira U."/>
            <person name="Santos F.R."/>
            <person name="Vidigal T.H.D.A."/>
            <person name="Brescovit A.D."/>
            <person name="Santos A.J."/>
        </authorList>
    </citation>
    <scope>NUCLEOTIDE SEQUENCE</scope>
    <source>
        <tissue evidence="1">Shoot tissue taken approximately 20 cm above the soil surface</tissue>
    </source>
</reference>
<dbReference type="EMBL" id="GBRH01225404">
    <property type="protein sequence ID" value="JAD72491.1"/>
    <property type="molecule type" value="Transcribed_RNA"/>
</dbReference>